<keyword evidence="1" id="KW-0732">Signal</keyword>
<reference evidence="4 5" key="1">
    <citation type="submission" date="2019-11" db="EMBL/GenBank/DDBJ databases">
        <title>First report of rice panicle blight caused by Xanthomonas sp. in Iran.</title>
        <authorList>
            <person name="Mirghasempour S.A."/>
            <person name="Huang S."/>
            <person name="Brady C.L."/>
            <person name="Studholme D.J."/>
        </authorList>
    </citation>
    <scope>NUCLEOTIDE SEQUENCE [LARGE SCALE GENOMIC DNA]</scope>
    <source>
        <strain evidence="2 5">ASD011</strain>
        <strain evidence="4">SAM114</strain>
    </source>
</reference>
<protein>
    <recommendedName>
        <fullName evidence="6">Fimbrial protein</fullName>
    </recommendedName>
</protein>
<dbReference type="EMBL" id="WJPM01000003">
    <property type="protein sequence ID" value="MRH74210.1"/>
    <property type="molecule type" value="Genomic_DNA"/>
</dbReference>
<sequence>MILKNVFAAVALGILSFNSQASTLVYATDANGSVVSGSLQTLRTALNSGANVKVLVTAPNDHIWAVPCTNTSVKLDASQAVVCVSNQGLGMNISMGSQFGGVSNPPQSVHFLLNTSGQYVQANIDMGSGTLVSRSAYVFAMQWYVD</sequence>
<evidence type="ECO:0000313" key="4">
    <source>
        <dbReference type="Proteomes" id="UP000437931"/>
    </source>
</evidence>
<evidence type="ECO:0008006" key="6">
    <source>
        <dbReference type="Google" id="ProtNLM"/>
    </source>
</evidence>
<feature type="chain" id="PRO_5027096000" description="Fimbrial protein" evidence="1">
    <location>
        <begin position="22"/>
        <end position="146"/>
    </location>
</feature>
<evidence type="ECO:0000256" key="1">
    <source>
        <dbReference type="SAM" id="SignalP"/>
    </source>
</evidence>
<dbReference type="AlphaFoldDB" id="A0A6N7Q6A4"/>
<feature type="signal peptide" evidence="1">
    <location>
        <begin position="1"/>
        <end position="21"/>
    </location>
</feature>
<gene>
    <name evidence="2" type="ORF">GIY21_06185</name>
    <name evidence="3" type="ORF">GIY22_06175</name>
</gene>
<dbReference type="RefSeq" id="WP_153750930.1">
    <property type="nucleotide sequence ID" value="NZ_WJPM01000003.1"/>
</dbReference>
<keyword evidence="4" id="KW-1185">Reference proteome</keyword>
<dbReference type="Proteomes" id="UP000437931">
    <property type="component" value="Unassembled WGS sequence"/>
</dbReference>
<evidence type="ECO:0000313" key="3">
    <source>
        <dbReference type="EMBL" id="MRH74210.1"/>
    </source>
</evidence>
<evidence type="ECO:0000313" key="2">
    <source>
        <dbReference type="EMBL" id="MRG99878.1"/>
    </source>
</evidence>
<reference evidence="3" key="2">
    <citation type="journal article" date="2020" name="Plant Dis.">
        <title>A Grain Rot of Rice in Iran Caused by a Xanthomonas Strain Closely Related to X. sacchari.</title>
        <authorList>
            <person name="Mirghasempour S.A."/>
            <person name="Huang S."/>
            <person name="Studholme D.J."/>
            <person name="Brady C.L."/>
        </authorList>
    </citation>
    <scope>NUCLEOTIDE SEQUENCE</scope>
    <source>
        <strain evidence="3">SAM114</strain>
    </source>
</reference>
<dbReference type="Proteomes" id="UP000439314">
    <property type="component" value="Unassembled WGS sequence"/>
</dbReference>
<proteinExistence type="predicted"/>
<dbReference type="EMBL" id="WJPN01000003">
    <property type="protein sequence ID" value="MRG99878.1"/>
    <property type="molecule type" value="Genomic_DNA"/>
</dbReference>
<name>A0A6N7Q6A4_9XANT</name>
<comment type="caution">
    <text evidence="2">The sequence shown here is derived from an EMBL/GenBank/DDBJ whole genome shotgun (WGS) entry which is preliminary data.</text>
</comment>
<organism evidence="2 5">
    <name type="scientific">Xanthomonas sontii</name>
    <dbReference type="NCBI Taxonomy" id="2650745"/>
    <lineage>
        <taxon>Bacteria</taxon>
        <taxon>Pseudomonadati</taxon>
        <taxon>Pseudomonadota</taxon>
        <taxon>Gammaproteobacteria</taxon>
        <taxon>Lysobacterales</taxon>
        <taxon>Lysobacteraceae</taxon>
        <taxon>Xanthomonas</taxon>
    </lineage>
</organism>
<evidence type="ECO:0000313" key="5">
    <source>
        <dbReference type="Proteomes" id="UP000439314"/>
    </source>
</evidence>
<accession>A0A6N7Q6A4</accession>